<feature type="transmembrane region" description="Helical" evidence="7">
    <location>
        <begin position="77"/>
        <end position="97"/>
    </location>
</feature>
<feature type="transmembrane region" description="Helical" evidence="7">
    <location>
        <begin position="33"/>
        <end position="57"/>
    </location>
</feature>
<dbReference type="CDD" id="cd18582">
    <property type="entry name" value="ABC_6TM_ATM1_ABCB7"/>
    <property type="match status" value="1"/>
</dbReference>
<feature type="transmembrane region" description="Helical" evidence="7">
    <location>
        <begin position="263"/>
        <end position="289"/>
    </location>
</feature>
<keyword evidence="3" id="KW-0547">Nucleotide-binding</keyword>
<dbReference type="InterPro" id="IPR003593">
    <property type="entry name" value="AAA+_ATPase"/>
</dbReference>
<evidence type="ECO:0000256" key="3">
    <source>
        <dbReference type="ARBA" id="ARBA00022741"/>
    </source>
</evidence>
<evidence type="ECO:0000313" key="10">
    <source>
        <dbReference type="EMBL" id="CAH0989936.1"/>
    </source>
</evidence>
<dbReference type="SMART" id="SM00382">
    <property type="entry name" value="AAA"/>
    <property type="match status" value="1"/>
</dbReference>
<evidence type="ECO:0000256" key="1">
    <source>
        <dbReference type="ARBA" id="ARBA00004651"/>
    </source>
</evidence>
<dbReference type="Proteomes" id="UP000838100">
    <property type="component" value="Unassembled WGS sequence"/>
</dbReference>
<dbReference type="InterPro" id="IPR039421">
    <property type="entry name" value="Type_1_exporter"/>
</dbReference>
<name>A0ABM9AA10_9GAMM</name>
<dbReference type="Pfam" id="PF00664">
    <property type="entry name" value="ABC_membrane"/>
    <property type="match status" value="1"/>
</dbReference>
<keyword evidence="4" id="KW-0067">ATP-binding</keyword>
<protein>
    <submittedName>
        <fullName evidence="10">ATM1-type heavy metal exporter</fullName>
    </submittedName>
</protein>
<feature type="domain" description="ABC transporter" evidence="8">
    <location>
        <begin position="361"/>
        <end position="595"/>
    </location>
</feature>
<sequence>MRHMASQTDDNAKADWRVIRGLFPYLWSYRGRVLFALLLLVCAKASNVLIPVSLKYIVDALDQSQLPPEAVSMLTPMAIPLALVIGYGALRFSAVLFGELRDAVFGRVAERTLSEISIKLFNHLHRLDLSFHLERKTGALSRDMERGTSGISFLLRSIVFSVAPIVIELIMVAWILAVTTDPVFAVVVVAGVVSYVVFSVWMTNKRSRFVRRANTEDSKANTRAIDSLLNFETVKYFNNEAYEAERYQQDLRRREDAKVTNHLGLAALNSGQALIIAVSVTAVMYLAAARVASGAMTLGDLAMVNAFLLQVFMPLNILGFIYREVRRCLIDVESMFKLLGHRSKLTICPQPLAVADDFDALRFDRVSFSYDGRRKVLNNVSFDIPKGSKVALVGSSGSGKSTLGRLLFRFYDVDSGAVRFGDENINQLDVDDWRQQLGVVPQDTVLFNETLGANLRYGDPTCSDEELAEAIAHADLTQFIAKLPDGLETMVGERGLKLSGGEKQRVSIARMLLKKPQIMIFDEATSALDSRSEQSILAALASVAKDHTSLVIAHRLSTIVDADNIVVLHEGRVVEQGSHQQLLALKQHYFAMWNLQQQSQQSD</sequence>
<dbReference type="SUPFAM" id="SSF52540">
    <property type="entry name" value="P-loop containing nucleoside triphosphate hydrolases"/>
    <property type="match status" value="1"/>
</dbReference>
<dbReference type="PANTHER" id="PTHR24221">
    <property type="entry name" value="ATP-BINDING CASSETTE SUB-FAMILY B"/>
    <property type="match status" value="1"/>
</dbReference>
<accession>A0ABM9AA10</accession>
<dbReference type="InterPro" id="IPR027417">
    <property type="entry name" value="P-loop_NTPase"/>
</dbReference>
<feature type="domain" description="ABC transmembrane type-1" evidence="9">
    <location>
        <begin position="34"/>
        <end position="327"/>
    </location>
</feature>
<dbReference type="InterPro" id="IPR036640">
    <property type="entry name" value="ABC1_TM_sf"/>
</dbReference>
<evidence type="ECO:0000256" key="4">
    <source>
        <dbReference type="ARBA" id="ARBA00022840"/>
    </source>
</evidence>
<dbReference type="Pfam" id="PF00005">
    <property type="entry name" value="ABC_tran"/>
    <property type="match status" value="1"/>
</dbReference>
<keyword evidence="5 7" id="KW-1133">Transmembrane helix</keyword>
<comment type="subcellular location">
    <subcellularLocation>
        <location evidence="1">Cell membrane</location>
        <topology evidence="1">Multi-pass membrane protein</topology>
    </subcellularLocation>
</comment>
<dbReference type="EMBL" id="CAKLPX010000001">
    <property type="protein sequence ID" value="CAH0989936.1"/>
    <property type="molecule type" value="Genomic_DNA"/>
</dbReference>
<evidence type="ECO:0000259" key="8">
    <source>
        <dbReference type="PROSITE" id="PS50893"/>
    </source>
</evidence>
<feature type="transmembrane region" description="Helical" evidence="7">
    <location>
        <begin position="301"/>
        <end position="322"/>
    </location>
</feature>
<gene>
    <name evidence="10" type="primary">atm1</name>
    <name evidence="10" type="ORF">SIN8267_00007</name>
</gene>
<dbReference type="PROSITE" id="PS50893">
    <property type="entry name" value="ABC_TRANSPORTER_2"/>
    <property type="match status" value="1"/>
</dbReference>
<dbReference type="InterPro" id="IPR011527">
    <property type="entry name" value="ABC1_TM_dom"/>
</dbReference>
<reference evidence="10" key="1">
    <citation type="submission" date="2021-12" db="EMBL/GenBank/DDBJ databases">
        <authorList>
            <person name="Rodrigo-Torres L."/>
            <person name="Arahal R. D."/>
            <person name="Lucena T."/>
        </authorList>
    </citation>
    <scope>NUCLEOTIDE SEQUENCE</scope>
    <source>
        <strain evidence="10">CECT 8267</strain>
    </source>
</reference>
<dbReference type="SUPFAM" id="SSF90123">
    <property type="entry name" value="ABC transporter transmembrane region"/>
    <property type="match status" value="1"/>
</dbReference>
<feature type="transmembrane region" description="Helical" evidence="7">
    <location>
        <begin position="183"/>
        <end position="202"/>
    </location>
</feature>
<dbReference type="PROSITE" id="PS00211">
    <property type="entry name" value="ABC_TRANSPORTER_1"/>
    <property type="match status" value="1"/>
</dbReference>
<evidence type="ECO:0000256" key="5">
    <source>
        <dbReference type="ARBA" id="ARBA00022989"/>
    </source>
</evidence>
<proteinExistence type="predicted"/>
<dbReference type="Gene3D" id="1.20.1560.10">
    <property type="entry name" value="ABC transporter type 1, transmembrane domain"/>
    <property type="match status" value="1"/>
</dbReference>
<keyword evidence="6 7" id="KW-0472">Membrane</keyword>
<feature type="transmembrane region" description="Helical" evidence="7">
    <location>
        <begin position="153"/>
        <end position="177"/>
    </location>
</feature>
<evidence type="ECO:0000313" key="11">
    <source>
        <dbReference type="Proteomes" id="UP000838100"/>
    </source>
</evidence>
<dbReference type="Gene3D" id="3.40.50.300">
    <property type="entry name" value="P-loop containing nucleotide triphosphate hydrolases"/>
    <property type="match status" value="1"/>
</dbReference>
<comment type="caution">
    <text evidence="10">The sequence shown here is derived from an EMBL/GenBank/DDBJ whole genome shotgun (WGS) entry which is preliminary data.</text>
</comment>
<organism evidence="10 11">
    <name type="scientific">Sinobacterium norvegicum</name>
    <dbReference type="NCBI Taxonomy" id="1641715"/>
    <lineage>
        <taxon>Bacteria</taxon>
        <taxon>Pseudomonadati</taxon>
        <taxon>Pseudomonadota</taxon>
        <taxon>Gammaproteobacteria</taxon>
        <taxon>Cellvibrionales</taxon>
        <taxon>Spongiibacteraceae</taxon>
        <taxon>Sinobacterium</taxon>
    </lineage>
</organism>
<dbReference type="PANTHER" id="PTHR24221:SF632">
    <property type="entry name" value="ATP-DEPENDENT LIPID A-CORE FLIPPASE"/>
    <property type="match status" value="1"/>
</dbReference>
<evidence type="ECO:0000256" key="6">
    <source>
        <dbReference type="ARBA" id="ARBA00023136"/>
    </source>
</evidence>
<dbReference type="PROSITE" id="PS50929">
    <property type="entry name" value="ABC_TM1F"/>
    <property type="match status" value="1"/>
</dbReference>
<keyword evidence="2 7" id="KW-0812">Transmembrane</keyword>
<evidence type="ECO:0000259" key="9">
    <source>
        <dbReference type="PROSITE" id="PS50929"/>
    </source>
</evidence>
<dbReference type="InterPro" id="IPR003439">
    <property type="entry name" value="ABC_transporter-like_ATP-bd"/>
</dbReference>
<evidence type="ECO:0000256" key="2">
    <source>
        <dbReference type="ARBA" id="ARBA00022692"/>
    </source>
</evidence>
<evidence type="ECO:0000256" key="7">
    <source>
        <dbReference type="SAM" id="Phobius"/>
    </source>
</evidence>
<keyword evidence="11" id="KW-1185">Reference proteome</keyword>
<dbReference type="InterPro" id="IPR017871">
    <property type="entry name" value="ABC_transporter-like_CS"/>
</dbReference>